<evidence type="ECO:0000259" key="1">
    <source>
        <dbReference type="Pfam" id="PF09524"/>
    </source>
</evidence>
<accession>A0ABY6WZC2</accession>
<feature type="domain" description="Phage conserved hypothetical protein C-terminal" evidence="1">
    <location>
        <begin position="180"/>
        <end position="251"/>
    </location>
</feature>
<keyword evidence="3" id="KW-1185">Reference proteome</keyword>
<dbReference type="InterPro" id="IPR011741">
    <property type="entry name" value="Phg_2220_C"/>
</dbReference>
<evidence type="ECO:0000313" key="2">
    <source>
        <dbReference type="EMBL" id="VVJ55907.1"/>
    </source>
</evidence>
<reference evidence="2 3" key="1">
    <citation type="submission" date="2019-09" db="EMBL/GenBank/DDBJ databases">
        <authorList>
            <consortium name="Pathogen Informatics"/>
        </authorList>
    </citation>
    <scope>NUCLEOTIDE SEQUENCE [LARGE SCALE GENOMIC DNA]</scope>
    <source>
        <strain evidence="2 3">EuSCAPE_IL010</strain>
    </source>
</reference>
<gene>
    <name evidence="2" type="ORF">SAMEA3538468_01304</name>
</gene>
<dbReference type="Proteomes" id="UP000259400">
    <property type="component" value="Unassembled WGS sequence"/>
</dbReference>
<dbReference type="RefSeq" id="WP_135716212.1">
    <property type="nucleotide sequence ID" value="NZ_UJYZ02000004.1"/>
</dbReference>
<proteinExistence type="predicted"/>
<comment type="caution">
    <text evidence="2">The sequence shown here is derived from an EMBL/GenBank/DDBJ whole genome shotgun (WGS) entry which is preliminary data.</text>
</comment>
<sequence length="293" mass="33321">MKPSDIIRGFGRPVAYYPELAKHLGGVSSTVLFCQMTYWMDKLTSDLGVHKTSDEIQGETGLSYEEQRTARKKLKKLGVLIETEKRLEHRIYFKVDFQRLDEILTQVFEKAPNGESPFREMGNVHSGNLGKSIPGNGESPFRQEGKVHSDPTEITTEITTEIKNTCQVEPDDSEDPAEIVLAHFNRVTRSSYRDGKTTMGYIRGRLADMYSADDLMLVADYATAKWLNDPKMCDYLRPKTLFGPENFQEYHQKAMKWAESGRPQCVNGRWLMPGRDINHVSTPDNFVPAGFRG</sequence>
<name>A0ABY6WZC2_9ENTR</name>
<organism evidence="2 3">
    <name type="scientific">Klebsiella quasivariicola</name>
    <dbReference type="NCBI Taxonomy" id="2026240"/>
    <lineage>
        <taxon>Bacteria</taxon>
        <taxon>Pseudomonadati</taxon>
        <taxon>Pseudomonadota</taxon>
        <taxon>Gammaproteobacteria</taxon>
        <taxon>Enterobacterales</taxon>
        <taxon>Enterobacteriaceae</taxon>
        <taxon>Klebsiella/Raoultella group</taxon>
        <taxon>Klebsiella</taxon>
        <taxon>Klebsiella pneumoniae complex</taxon>
    </lineage>
</organism>
<dbReference type="Pfam" id="PF09524">
    <property type="entry name" value="Phg_2220_C"/>
    <property type="match status" value="1"/>
</dbReference>
<dbReference type="EMBL" id="UJYZ02000004">
    <property type="protein sequence ID" value="VVJ55907.1"/>
    <property type="molecule type" value="Genomic_DNA"/>
</dbReference>
<protein>
    <submittedName>
        <fullName evidence="2">Conserved phage C-terminus (Phg_2220_C)</fullName>
    </submittedName>
</protein>
<evidence type="ECO:0000313" key="3">
    <source>
        <dbReference type="Proteomes" id="UP000259400"/>
    </source>
</evidence>